<gene>
    <name evidence="3" type="ordered locus">Bathy10g01190</name>
</gene>
<keyword evidence="4" id="KW-1185">Reference proteome</keyword>
<proteinExistence type="predicted"/>
<organism evidence="3 4">
    <name type="scientific">Bathycoccus prasinos</name>
    <dbReference type="NCBI Taxonomy" id="41875"/>
    <lineage>
        <taxon>Eukaryota</taxon>
        <taxon>Viridiplantae</taxon>
        <taxon>Chlorophyta</taxon>
        <taxon>Mamiellophyceae</taxon>
        <taxon>Mamiellales</taxon>
        <taxon>Bathycoccaceae</taxon>
        <taxon>Bathycoccus</taxon>
    </lineage>
</organism>
<reference evidence="3 4" key="1">
    <citation type="submission" date="2011-10" db="EMBL/GenBank/DDBJ databases">
        <authorList>
            <person name="Genoscope - CEA"/>
        </authorList>
    </citation>
    <scope>NUCLEOTIDE SEQUENCE [LARGE SCALE GENOMIC DNA]</scope>
    <source>
        <strain evidence="3 4">RCC 1105</strain>
    </source>
</reference>
<feature type="compositionally biased region" description="Basic and acidic residues" evidence="1">
    <location>
        <begin position="167"/>
        <end position="192"/>
    </location>
</feature>
<evidence type="ECO:0000256" key="1">
    <source>
        <dbReference type="SAM" id="MobiDB-lite"/>
    </source>
</evidence>
<evidence type="ECO:0000313" key="4">
    <source>
        <dbReference type="Proteomes" id="UP000198341"/>
    </source>
</evidence>
<sequence length="271" mass="29009">MTTTRGGLSVISTSSKGLNAILLRRRRSLVVVASSSVPPSSSYYSPPPLPPGAATEYALVAEVAESSNSEKGGGSMPFGGLDSMSAPSTSTSEDDGIVTVAVDDEDPSEKTGLNPFNVGRIFTGYPDANEFEDGVQAASLGSQLAFTLAVVLLVIITGGTLYVSAREAMDRKEESDAREEMERQERIVEANKGKLNQAANKRRKPKVSNLDKLVAEGIIEPGSANAASKKKLNRKDRREQQKLTSSTGDFGAPTNDEEEEEEEEDFKDDEE</sequence>
<dbReference type="AlphaFoldDB" id="K8EJ12"/>
<keyword evidence="2" id="KW-0812">Transmembrane</keyword>
<accession>K8EJ12</accession>
<dbReference type="KEGG" id="bpg:Bathy10g01190"/>
<feature type="transmembrane region" description="Helical" evidence="2">
    <location>
        <begin position="144"/>
        <end position="163"/>
    </location>
</feature>
<dbReference type="EMBL" id="FO082269">
    <property type="protein sequence ID" value="CCO18011.1"/>
    <property type="molecule type" value="Genomic_DNA"/>
</dbReference>
<feature type="compositionally biased region" description="Acidic residues" evidence="1">
    <location>
        <begin position="255"/>
        <end position="271"/>
    </location>
</feature>
<dbReference type="RefSeq" id="XP_007510478.1">
    <property type="nucleotide sequence ID" value="XM_007510416.1"/>
</dbReference>
<keyword evidence="2" id="KW-1133">Transmembrane helix</keyword>
<feature type="region of interest" description="Disordered" evidence="1">
    <location>
        <begin position="167"/>
        <end position="271"/>
    </location>
</feature>
<name>K8EJ12_9CHLO</name>
<evidence type="ECO:0000313" key="3">
    <source>
        <dbReference type="EMBL" id="CCO18011.1"/>
    </source>
</evidence>
<protein>
    <submittedName>
        <fullName evidence="3">Uncharacterized protein</fullName>
    </submittedName>
</protein>
<evidence type="ECO:0000256" key="2">
    <source>
        <dbReference type="SAM" id="Phobius"/>
    </source>
</evidence>
<keyword evidence="2" id="KW-0472">Membrane</keyword>
<dbReference type="Proteomes" id="UP000198341">
    <property type="component" value="Chromosome 10"/>
</dbReference>
<dbReference type="GeneID" id="19013196"/>
<feature type="region of interest" description="Disordered" evidence="1">
    <location>
        <begin position="65"/>
        <end position="93"/>
    </location>
</feature>
<dbReference type="OrthoDB" id="10660548at2759"/>